<sequence>MLREALLVYARESAFATAQVYAQAAEARGAWDARLESLVVNAVLSGEADEGAVSRAAALGWNSPEHVCVVLGTAPDGTAS</sequence>
<dbReference type="HOGENOM" id="CLU_2588075_0_0_11"/>
<dbReference type="PATRIC" id="fig|1283301.3.peg.182"/>
<gene>
    <name evidence="1" type="ORF">STAFG_0194</name>
</gene>
<dbReference type="Proteomes" id="UP000015001">
    <property type="component" value="Unassembled WGS sequence"/>
</dbReference>
<evidence type="ECO:0000313" key="2">
    <source>
        <dbReference type="Proteomes" id="UP000015001"/>
    </source>
</evidence>
<evidence type="ECO:0000313" key="1">
    <source>
        <dbReference type="EMBL" id="EPJ42750.1"/>
    </source>
</evidence>
<name>S4N1Q3_9ACTN</name>
<accession>S4N1Q3</accession>
<dbReference type="EMBL" id="AOPY01001066">
    <property type="protein sequence ID" value="EPJ42750.1"/>
    <property type="molecule type" value="Genomic_DNA"/>
</dbReference>
<reference evidence="1 2" key="1">
    <citation type="submission" date="2013-02" db="EMBL/GenBank/DDBJ databases">
        <title>Draft Genome Sequence of Streptomyces afghaniensis, Which Produces Compounds of the Julimycin B-Complex.</title>
        <authorList>
            <person name="Gruening B.A."/>
            <person name="Praeg A."/>
            <person name="Erxleben A."/>
            <person name="Guenther S."/>
            <person name="Fiedler H.-P."/>
            <person name="Goodfellow M."/>
            <person name="Mueller M."/>
        </authorList>
    </citation>
    <scope>NUCLEOTIDE SEQUENCE [LARGE SCALE GENOMIC DNA]</scope>
    <source>
        <strain evidence="1 2">772</strain>
    </source>
</reference>
<proteinExistence type="predicted"/>
<keyword evidence="2" id="KW-1185">Reference proteome</keyword>
<dbReference type="AlphaFoldDB" id="S4N1Q3"/>
<organism evidence="1 2">
    <name type="scientific">Streptomyces afghaniensis 772</name>
    <dbReference type="NCBI Taxonomy" id="1283301"/>
    <lineage>
        <taxon>Bacteria</taxon>
        <taxon>Bacillati</taxon>
        <taxon>Actinomycetota</taxon>
        <taxon>Actinomycetes</taxon>
        <taxon>Kitasatosporales</taxon>
        <taxon>Streptomycetaceae</taxon>
        <taxon>Streptomyces</taxon>
    </lineage>
</organism>
<protein>
    <submittedName>
        <fullName evidence="1">Uncharacterized protein</fullName>
    </submittedName>
</protein>
<comment type="caution">
    <text evidence="1">The sequence shown here is derived from an EMBL/GenBank/DDBJ whole genome shotgun (WGS) entry which is preliminary data.</text>
</comment>